<protein>
    <recommendedName>
        <fullName evidence="7">Large ribosomal subunit protein mL54</fullName>
    </recommendedName>
</protein>
<feature type="compositionally biased region" description="Polar residues" evidence="8">
    <location>
        <begin position="52"/>
        <end position="71"/>
    </location>
</feature>
<comment type="similarity">
    <text evidence="6">Belongs to the mitochondrion-specific ribosomal protein mL54 family.</text>
</comment>
<keyword evidence="5" id="KW-0687">Ribonucleoprotein</keyword>
<dbReference type="Proteomes" id="UP001271007">
    <property type="component" value="Unassembled WGS sequence"/>
</dbReference>
<dbReference type="GO" id="GO:0003735">
    <property type="term" value="F:structural constituent of ribosome"/>
    <property type="evidence" value="ECO:0007669"/>
    <property type="project" value="TreeGrafter"/>
</dbReference>
<dbReference type="Pfam" id="PF08561">
    <property type="entry name" value="Ribosomal_L37"/>
    <property type="match status" value="1"/>
</dbReference>
<feature type="compositionally biased region" description="Low complexity" evidence="8">
    <location>
        <begin position="31"/>
        <end position="44"/>
    </location>
</feature>
<gene>
    <name evidence="9" type="ORF">LTR09_008727</name>
</gene>
<keyword evidence="4" id="KW-0496">Mitochondrion</keyword>
<evidence type="ECO:0000256" key="7">
    <source>
        <dbReference type="ARBA" id="ARBA00035179"/>
    </source>
</evidence>
<organism evidence="9 10">
    <name type="scientific">Extremus antarcticus</name>
    <dbReference type="NCBI Taxonomy" id="702011"/>
    <lineage>
        <taxon>Eukaryota</taxon>
        <taxon>Fungi</taxon>
        <taxon>Dikarya</taxon>
        <taxon>Ascomycota</taxon>
        <taxon>Pezizomycotina</taxon>
        <taxon>Dothideomycetes</taxon>
        <taxon>Dothideomycetidae</taxon>
        <taxon>Mycosphaerellales</taxon>
        <taxon>Extremaceae</taxon>
        <taxon>Extremus</taxon>
    </lineage>
</organism>
<dbReference type="EMBL" id="JAWDJX010000035">
    <property type="protein sequence ID" value="KAK3050072.1"/>
    <property type="molecule type" value="Genomic_DNA"/>
</dbReference>
<dbReference type="GO" id="GO:0005762">
    <property type="term" value="C:mitochondrial large ribosomal subunit"/>
    <property type="evidence" value="ECO:0007669"/>
    <property type="project" value="TreeGrafter"/>
</dbReference>
<name>A0AAJ0DAJ3_9PEZI</name>
<reference evidence="9" key="1">
    <citation type="submission" date="2023-04" db="EMBL/GenBank/DDBJ databases">
        <title>Black Yeasts Isolated from many extreme environments.</title>
        <authorList>
            <person name="Coleine C."/>
            <person name="Stajich J.E."/>
            <person name="Selbmann L."/>
        </authorList>
    </citation>
    <scope>NUCLEOTIDE SEQUENCE</scope>
    <source>
        <strain evidence="9">CCFEE 5312</strain>
    </source>
</reference>
<comment type="caution">
    <text evidence="9">The sequence shown here is derived from an EMBL/GenBank/DDBJ whole genome shotgun (WGS) entry which is preliminary data.</text>
</comment>
<keyword evidence="3" id="KW-0689">Ribosomal protein</keyword>
<dbReference type="InterPro" id="IPR013870">
    <property type="entry name" value="Ribosomal_mL54"/>
</dbReference>
<evidence type="ECO:0000313" key="10">
    <source>
        <dbReference type="Proteomes" id="UP001271007"/>
    </source>
</evidence>
<feature type="compositionally biased region" description="Basic and acidic residues" evidence="8">
    <location>
        <begin position="72"/>
        <end position="81"/>
    </location>
</feature>
<feature type="region of interest" description="Disordered" evidence="8">
    <location>
        <begin position="17"/>
        <end position="91"/>
    </location>
</feature>
<dbReference type="PANTHER" id="PTHR28595">
    <property type="entry name" value="39S RIBOSOMAL PROTEIN L54, MITOCHONDRIAL"/>
    <property type="match status" value="1"/>
</dbReference>
<evidence type="ECO:0000256" key="2">
    <source>
        <dbReference type="ARBA" id="ARBA00022946"/>
    </source>
</evidence>
<evidence type="ECO:0000313" key="9">
    <source>
        <dbReference type="EMBL" id="KAK3050072.1"/>
    </source>
</evidence>
<evidence type="ECO:0000256" key="8">
    <source>
        <dbReference type="SAM" id="MobiDB-lite"/>
    </source>
</evidence>
<dbReference type="PANTHER" id="PTHR28595:SF1">
    <property type="entry name" value="LARGE RIBOSOMAL SUBUNIT PROTEIN ML54"/>
    <property type="match status" value="1"/>
</dbReference>
<proteinExistence type="inferred from homology"/>
<dbReference type="AlphaFoldDB" id="A0AAJ0DAJ3"/>
<keyword evidence="10" id="KW-1185">Reference proteome</keyword>
<evidence type="ECO:0000256" key="6">
    <source>
        <dbReference type="ARBA" id="ARBA00033752"/>
    </source>
</evidence>
<evidence type="ECO:0000256" key="4">
    <source>
        <dbReference type="ARBA" id="ARBA00023128"/>
    </source>
</evidence>
<evidence type="ECO:0000256" key="1">
    <source>
        <dbReference type="ARBA" id="ARBA00004173"/>
    </source>
</evidence>
<accession>A0AAJ0DAJ3</accession>
<sequence length="223" mass="24443">MICQRCLSRIARRAQRIATSRSLSTTPPKPAQAVTAQTTTATNPRPNGVLAATSTSAAQPFSTPLSPSPDQQIDHLIEPDQGKQPGRIQSSVPAGTVLKGLNFMKNKQDPVAMEDHEYPAWLWDALAENRENSGKDDLEGDLFAKSKKQRRLAAKALRRQQALNPDMLEPKIPMYEQSIDLPAGDGTLAGNKDALNARGELTHAMRKHRRSKIKEGNFLKAMG</sequence>
<evidence type="ECO:0000256" key="5">
    <source>
        <dbReference type="ARBA" id="ARBA00023274"/>
    </source>
</evidence>
<keyword evidence="2" id="KW-0809">Transit peptide</keyword>
<evidence type="ECO:0000256" key="3">
    <source>
        <dbReference type="ARBA" id="ARBA00022980"/>
    </source>
</evidence>
<comment type="subcellular location">
    <subcellularLocation>
        <location evidence="1">Mitochondrion</location>
    </subcellularLocation>
</comment>